<dbReference type="Gene3D" id="3.30.9.10">
    <property type="entry name" value="D-Amino Acid Oxidase, subunit A, domain 2"/>
    <property type="match status" value="1"/>
</dbReference>
<dbReference type="Gene3D" id="3.50.50.60">
    <property type="entry name" value="FAD/NAD(P)-binding domain"/>
    <property type="match status" value="1"/>
</dbReference>
<keyword evidence="4" id="KW-0560">Oxidoreductase</keyword>
<accession>A0A2S4V8N5</accession>
<dbReference type="VEuPathDB" id="FungiDB:PSHT_10597"/>
<protein>
    <recommendedName>
        <fullName evidence="9">Phenol 2-monooxygenase</fullName>
    </recommendedName>
</protein>
<keyword evidence="2" id="KW-0285">Flavoprotein</keyword>
<dbReference type="VEuPathDB" id="FungiDB:PSTT_16014"/>
<dbReference type="AlphaFoldDB" id="A0A2S4V8N5"/>
<feature type="domain" description="Phenol hydroxylase-like C-terminal dimerisation" evidence="6">
    <location>
        <begin position="503"/>
        <end position="702"/>
    </location>
</feature>
<dbReference type="InterPro" id="IPR050641">
    <property type="entry name" value="RIFMO-like"/>
</dbReference>
<dbReference type="Proteomes" id="UP000238274">
    <property type="component" value="Unassembled WGS sequence"/>
</dbReference>
<keyword evidence="3" id="KW-0274">FAD</keyword>
<dbReference type="Gene3D" id="3.40.30.20">
    <property type="match status" value="1"/>
</dbReference>
<dbReference type="PANTHER" id="PTHR43004">
    <property type="entry name" value="TRK SYSTEM POTASSIUM UPTAKE PROTEIN"/>
    <property type="match status" value="1"/>
</dbReference>
<evidence type="ECO:0000256" key="2">
    <source>
        <dbReference type="ARBA" id="ARBA00022630"/>
    </source>
</evidence>
<keyword evidence="8" id="KW-1185">Reference proteome</keyword>
<dbReference type="InterPro" id="IPR036188">
    <property type="entry name" value="FAD/NAD-bd_sf"/>
</dbReference>
<evidence type="ECO:0000259" key="6">
    <source>
        <dbReference type="Pfam" id="PF07976"/>
    </source>
</evidence>
<feature type="domain" description="FAD-binding" evidence="5">
    <location>
        <begin position="255"/>
        <end position="460"/>
    </location>
</feature>
<dbReference type="OrthoDB" id="1716816at2759"/>
<dbReference type="SUPFAM" id="SSF52833">
    <property type="entry name" value="Thioredoxin-like"/>
    <property type="match status" value="1"/>
</dbReference>
<dbReference type="PRINTS" id="PR00420">
    <property type="entry name" value="RNGMNOXGNASE"/>
</dbReference>
<dbReference type="GO" id="GO:0016709">
    <property type="term" value="F:oxidoreductase activity, acting on paired donors, with incorporation or reduction of molecular oxygen, NAD(P)H as one donor, and incorporation of one atom of oxygen"/>
    <property type="evidence" value="ECO:0007669"/>
    <property type="project" value="UniProtKB-ARBA"/>
</dbReference>
<reference evidence="7 8" key="1">
    <citation type="submission" date="2017-12" db="EMBL/GenBank/DDBJ databases">
        <title>Gene loss provides genomic basis for host adaptation in cereal stripe rust fungi.</title>
        <authorList>
            <person name="Xia C."/>
        </authorList>
    </citation>
    <scope>NUCLEOTIDE SEQUENCE [LARGE SCALE GENOMIC DNA]</scope>
    <source>
        <strain evidence="7 8">93TX-2</strain>
    </source>
</reference>
<evidence type="ECO:0000256" key="4">
    <source>
        <dbReference type="ARBA" id="ARBA00023002"/>
    </source>
</evidence>
<dbReference type="PANTHER" id="PTHR43004:SF20">
    <property type="entry name" value="2-MONOOXYGENASE, PUTATIVE (AFU_ORTHOLOGUE AFUA_1G13660)-RELATED"/>
    <property type="match status" value="1"/>
</dbReference>
<dbReference type="InterPro" id="IPR036249">
    <property type="entry name" value="Thioredoxin-like_sf"/>
</dbReference>
<dbReference type="InterPro" id="IPR038220">
    <property type="entry name" value="PHOX_C_sf"/>
</dbReference>
<dbReference type="SUPFAM" id="SSF54373">
    <property type="entry name" value="FAD-linked reductases, C-terminal domain"/>
    <property type="match status" value="1"/>
</dbReference>
<reference evidence="8" key="3">
    <citation type="journal article" date="2018" name="Mol. Plant Microbe Interact.">
        <title>Genome sequence resources for the wheat stripe rust pathogen (Puccinia striiformis f. sp. tritici) and the barley stripe rust pathogen (Puccinia striiformis f. sp. hordei).</title>
        <authorList>
            <person name="Xia C."/>
            <person name="Wang M."/>
            <person name="Yin C."/>
            <person name="Cornejo O.E."/>
            <person name="Hulbert S.H."/>
            <person name="Chen X."/>
        </authorList>
    </citation>
    <scope>NUCLEOTIDE SEQUENCE [LARGE SCALE GENOMIC DNA]</scope>
    <source>
        <strain evidence="8">93TX-2</strain>
    </source>
</reference>
<dbReference type="InterPro" id="IPR012941">
    <property type="entry name" value="Phe_hydrox_C_dim_dom"/>
</dbReference>
<reference evidence="8" key="2">
    <citation type="journal article" date="2018" name="BMC Genomics">
        <title>Genomic insights into host adaptation between the wheat stripe rust pathogen (Puccinia striiformis f. sp. tritici) and the barley stripe rust pathogen (Puccinia striiformis f. sp. hordei).</title>
        <authorList>
            <person name="Xia C."/>
            <person name="Wang M."/>
            <person name="Yin C."/>
            <person name="Cornejo O.E."/>
            <person name="Hulbert S.H."/>
            <person name="Chen X."/>
        </authorList>
    </citation>
    <scope>NUCLEOTIDE SEQUENCE [LARGE SCALE GENOMIC DNA]</scope>
    <source>
        <strain evidence="8">93TX-2</strain>
    </source>
</reference>
<evidence type="ECO:0000313" key="7">
    <source>
        <dbReference type="EMBL" id="POW05903.1"/>
    </source>
</evidence>
<evidence type="ECO:0000256" key="1">
    <source>
        <dbReference type="ARBA" id="ARBA00007801"/>
    </source>
</evidence>
<organism evidence="7 8">
    <name type="scientific">Puccinia striiformis</name>
    <dbReference type="NCBI Taxonomy" id="27350"/>
    <lineage>
        <taxon>Eukaryota</taxon>
        <taxon>Fungi</taxon>
        <taxon>Dikarya</taxon>
        <taxon>Basidiomycota</taxon>
        <taxon>Pucciniomycotina</taxon>
        <taxon>Pucciniomycetes</taxon>
        <taxon>Pucciniales</taxon>
        <taxon>Pucciniaceae</taxon>
        <taxon>Puccinia</taxon>
    </lineage>
</organism>
<dbReference type="InterPro" id="IPR002938">
    <property type="entry name" value="FAD-bd"/>
</dbReference>
<evidence type="ECO:0008006" key="9">
    <source>
        <dbReference type="Google" id="ProtNLM"/>
    </source>
</evidence>
<proteinExistence type="inferred from homology"/>
<dbReference type="SUPFAM" id="SSF51905">
    <property type="entry name" value="FAD/NAD(P)-binding domain"/>
    <property type="match status" value="1"/>
</dbReference>
<feature type="domain" description="FAD-binding" evidence="5">
    <location>
        <begin position="40"/>
        <end position="160"/>
    </location>
</feature>
<sequence length="719" mass="79952">MQVKPNPSSIQPYSPNRICKVEMSTFEISSGQQVKQASSDVDVLIIGAGPAGLMAAATLARYGIHNVRIIDKRGTKVFTGQADGLNPRSLEVFKALGMGARLFEEVNQLGEICFWNPTRTFNPPLLSPNLLQTIPGISPYQQSVVHQGRIERMFMDKIAEWSTPSALTQRRTVNALSASPRIKVERAVCPDLLTLPPSTASALSNSPEDRITVRLRHLTQEEAQPAQFSPMAADGIFRSNLFQDDALDVNPVGFPSEEVIEEVRCRFVIGADGARSWTRQAIGYELVGESDDFFWGVLDGVPITNFPDIRMRCAIHSAQNGSVMVIPREQDMVRLYIQIPQPQKGTRPNRADVTPDKLLKAAQSILAPYTIEIPKIEWYTCYEIGQRLADHWVWNDRIFIAGDACHTHSPKAGQGMNISMADTFNLTWKLAHVLQGRSDPSILKTYEVERAQVANDLIEFDQKFARLFSGKPAKDVLDESGISVEEFQRTMQKGNIFSSGTSVDYPSSLLVSKNGSRQLPQELASNLPIGPRLYSRQVVGLADAKPYMLGDLACADGRWKILIFGGDVKQYSGCMLRLEKLSKFLADDPASPISKYTPKDANLDSVFNFLTILASPRVQMECEDFHQILRPKLGKNGFQTYKKIFSDDESYHRGHGKIYENYGIDPKVGCMVVVRPDQYVSMVTEISDHMGLASFFDSFMLPVDSSAPISQVTSSQIII</sequence>
<dbReference type="GO" id="GO:0071949">
    <property type="term" value="F:FAD binding"/>
    <property type="evidence" value="ECO:0007669"/>
    <property type="project" value="InterPro"/>
</dbReference>
<evidence type="ECO:0000259" key="5">
    <source>
        <dbReference type="Pfam" id="PF01494"/>
    </source>
</evidence>
<name>A0A2S4V8N5_9BASI</name>
<gene>
    <name evidence="7" type="ORF">PSHT_10597</name>
</gene>
<dbReference type="Pfam" id="PF07976">
    <property type="entry name" value="Phe_hydrox_dim"/>
    <property type="match status" value="1"/>
</dbReference>
<comment type="caution">
    <text evidence="7">The sequence shown here is derived from an EMBL/GenBank/DDBJ whole genome shotgun (WGS) entry which is preliminary data.</text>
</comment>
<evidence type="ECO:0000313" key="8">
    <source>
        <dbReference type="Proteomes" id="UP000238274"/>
    </source>
</evidence>
<dbReference type="EMBL" id="PKSM01000165">
    <property type="protein sequence ID" value="POW05903.1"/>
    <property type="molecule type" value="Genomic_DNA"/>
</dbReference>
<dbReference type="CDD" id="cd02979">
    <property type="entry name" value="PHOX_C"/>
    <property type="match status" value="1"/>
</dbReference>
<dbReference type="Pfam" id="PF01494">
    <property type="entry name" value="FAD_binding_3"/>
    <property type="match status" value="2"/>
</dbReference>
<comment type="similarity">
    <text evidence="1">Belongs to the PheA/TfdB FAD monooxygenase family.</text>
</comment>
<evidence type="ECO:0000256" key="3">
    <source>
        <dbReference type="ARBA" id="ARBA00022827"/>
    </source>
</evidence>